<keyword evidence="2" id="KW-0131">Cell cycle</keyword>
<name>A0A423SIF9_PENVA</name>
<feature type="compositionally biased region" description="Pro residues" evidence="3">
    <location>
        <begin position="1"/>
        <end position="11"/>
    </location>
</feature>
<evidence type="ECO:0000259" key="4">
    <source>
        <dbReference type="SMART" id="SM01075"/>
    </source>
</evidence>
<feature type="domain" description="CDT1 Geminin-binding" evidence="4">
    <location>
        <begin position="141"/>
        <end position="324"/>
    </location>
</feature>
<evidence type="ECO:0000313" key="6">
    <source>
        <dbReference type="Proteomes" id="UP000283509"/>
    </source>
</evidence>
<dbReference type="STRING" id="6689.A0A423SIF9"/>
<dbReference type="GO" id="GO:0030174">
    <property type="term" value="P:regulation of DNA-templated DNA replication initiation"/>
    <property type="evidence" value="ECO:0007669"/>
    <property type="project" value="InterPro"/>
</dbReference>
<dbReference type="InterPro" id="IPR036390">
    <property type="entry name" value="WH_DNA-bd_sf"/>
</dbReference>
<dbReference type="EMBL" id="QCYY01003337">
    <property type="protein sequence ID" value="ROT64037.1"/>
    <property type="molecule type" value="Genomic_DNA"/>
</dbReference>
<gene>
    <name evidence="5" type="ORF">C7M84_018044</name>
</gene>
<dbReference type="OrthoDB" id="341730at2759"/>
<dbReference type="SMART" id="SM01075">
    <property type="entry name" value="CDT1"/>
    <property type="match status" value="1"/>
</dbReference>
<evidence type="ECO:0000313" key="5">
    <source>
        <dbReference type="EMBL" id="ROT64037.1"/>
    </source>
</evidence>
<protein>
    <submittedName>
        <fullName evidence="5">Putative DNA replication factor Cdt1-like isoform X1</fullName>
    </submittedName>
</protein>
<feature type="region of interest" description="Disordered" evidence="3">
    <location>
        <begin position="1"/>
        <end position="34"/>
    </location>
</feature>
<evidence type="ECO:0000256" key="2">
    <source>
        <dbReference type="ARBA" id="ARBA00023306"/>
    </source>
</evidence>
<dbReference type="Pfam" id="PF16679">
    <property type="entry name" value="CDT1_C"/>
    <property type="match status" value="1"/>
</dbReference>
<comment type="caution">
    <text evidence="5">The sequence shown here is derived from an EMBL/GenBank/DDBJ whole genome shotgun (WGS) entry which is preliminary data.</text>
</comment>
<organism evidence="5 6">
    <name type="scientific">Penaeus vannamei</name>
    <name type="common">Whiteleg shrimp</name>
    <name type="synonym">Litopenaeus vannamei</name>
    <dbReference type="NCBI Taxonomy" id="6689"/>
    <lineage>
        <taxon>Eukaryota</taxon>
        <taxon>Metazoa</taxon>
        <taxon>Ecdysozoa</taxon>
        <taxon>Arthropoda</taxon>
        <taxon>Crustacea</taxon>
        <taxon>Multicrustacea</taxon>
        <taxon>Malacostraca</taxon>
        <taxon>Eumalacostraca</taxon>
        <taxon>Eucarida</taxon>
        <taxon>Decapoda</taxon>
        <taxon>Dendrobranchiata</taxon>
        <taxon>Penaeoidea</taxon>
        <taxon>Penaeidae</taxon>
        <taxon>Penaeus</taxon>
    </lineage>
</organism>
<dbReference type="CDD" id="cd08674">
    <property type="entry name" value="Cdt1_m"/>
    <property type="match status" value="1"/>
</dbReference>
<sequence length="463" mass="51874">MVKDLPAPPAPRSAKKKLVMSSEAEGTQEKKLTPAEIKERLGKCGRLDQLRAKLLKVNKCEEKLKQFKESTIAESLPPVVPASPAKSKEHPQLAKFSSIEVHVPISPRKTPVKTPSKTPLKAPAHERFQHLVEKPSEELVLPYKYRFLKDMFRAVDTVVSLLHNRHEVISYSKLKPAVQEMMRRAFEERHLGQIKTIFPLAYIFKQERRNKKNVVSNDVSKGSYELTVTSNMDYKSVSASQNLMSKFDSAPAENFPKFRKMDSVVLVERRNIFHNALINIVRDHHSEFLMTLEPPISSVGAIKRWHPEFALEDLPDIEEAPLPQPPTMEKLGTARDVLDKAQDLFSLNHRLEKAVTDAAEQTPAPVAKTAPSLSAAPVNTCLALKGVSSSLLEKIRAREAAKAAREMTRSCGENKELEMLSRLPEISRIIRNTFVTEKKAALPWEVVAAKVAASYTSMLGGSK</sequence>
<dbReference type="PANTHER" id="PTHR28637:SF1">
    <property type="entry name" value="DNA REPLICATION FACTOR CDT1"/>
    <property type="match status" value="1"/>
</dbReference>
<comment type="similarity">
    <text evidence="1">Belongs to the Cdt1 family.</text>
</comment>
<dbReference type="Gene3D" id="1.10.10.1420">
    <property type="entry name" value="DNA replication factor Cdt1, C-terminal WH domain"/>
    <property type="match status" value="1"/>
</dbReference>
<dbReference type="InterPro" id="IPR045173">
    <property type="entry name" value="Cdt1"/>
</dbReference>
<dbReference type="GO" id="GO:0003677">
    <property type="term" value="F:DNA binding"/>
    <property type="evidence" value="ECO:0007669"/>
    <property type="project" value="InterPro"/>
</dbReference>
<proteinExistence type="inferred from homology"/>
<evidence type="ECO:0000256" key="1">
    <source>
        <dbReference type="ARBA" id="ARBA00008356"/>
    </source>
</evidence>
<reference evidence="5 6" key="2">
    <citation type="submission" date="2019-01" db="EMBL/GenBank/DDBJ databases">
        <title>The decoding of complex shrimp genome reveals the adaptation for benthos swimmer, frequently molting mechanism and breeding impact on genome.</title>
        <authorList>
            <person name="Sun Y."/>
            <person name="Gao Y."/>
            <person name="Yu Y."/>
        </authorList>
    </citation>
    <scope>NUCLEOTIDE SEQUENCE [LARGE SCALE GENOMIC DNA]</scope>
    <source>
        <tissue evidence="5">Muscle</tissue>
    </source>
</reference>
<keyword evidence="6" id="KW-1185">Reference proteome</keyword>
<dbReference type="Proteomes" id="UP000283509">
    <property type="component" value="Unassembled WGS sequence"/>
</dbReference>
<dbReference type="InterPro" id="IPR038090">
    <property type="entry name" value="Cdt1_C_WH_dom_sf"/>
</dbReference>
<reference evidence="5 6" key="1">
    <citation type="submission" date="2018-04" db="EMBL/GenBank/DDBJ databases">
        <authorList>
            <person name="Zhang X."/>
            <person name="Yuan J."/>
            <person name="Li F."/>
            <person name="Xiang J."/>
        </authorList>
    </citation>
    <scope>NUCLEOTIDE SEQUENCE [LARGE SCALE GENOMIC DNA]</scope>
    <source>
        <tissue evidence="5">Muscle</tissue>
    </source>
</reference>
<dbReference type="GO" id="GO:0005634">
    <property type="term" value="C:nucleus"/>
    <property type="evidence" value="ECO:0007669"/>
    <property type="project" value="TreeGrafter"/>
</dbReference>
<dbReference type="GO" id="GO:0000076">
    <property type="term" value="P:DNA replication checkpoint signaling"/>
    <property type="evidence" value="ECO:0007669"/>
    <property type="project" value="TreeGrafter"/>
</dbReference>
<dbReference type="GO" id="GO:0000278">
    <property type="term" value="P:mitotic cell cycle"/>
    <property type="evidence" value="ECO:0007669"/>
    <property type="project" value="TreeGrafter"/>
</dbReference>
<dbReference type="InterPro" id="IPR032054">
    <property type="entry name" value="Cdt1_C"/>
</dbReference>
<evidence type="ECO:0000256" key="3">
    <source>
        <dbReference type="SAM" id="MobiDB-lite"/>
    </source>
</evidence>
<dbReference type="AlphaFoldDB" id="A0A423SIF9"/>
<dbReference type="Pfam" id="PF08839">
    <property type="entry name" value="CDT1"/>
    <property type="match status" value="1"/>
</dbReference>
<accession>A0A423SIF9</accession>
<dbReference type="GO" id="GO:0070182">
    <property type="term" value="F:DNA polymerase binding"/>
    <property type="evidence" value="ECO:0007669"/>
    <property type="project" value="TreeGrafter"/>
</dbReference>
<dbReference type="InterPro" id="IPR014939">
    <property type="entry name" value="CDT1_Gemini-bd-like"/>
</dbReference>
<dbReference type="PANTHER" id="PTHR28637">
    <property type="entry name" value="DNA REPLICATION FACTOR CDT1"/>
    <property type="match status" value="1"/>
</dbReference>
<dbReference type="GO" id="GO:0071163">
    <property type="term" value="P:DNA replication preinitiation complex assembly"/>
    <property type="evidence" value="ECO:0007669"/>
    <property type="project" value="InterPro"/>
</dbReference>
<dbReference type="SUPFAM" id="SSF46785">
    <property type="entry name" value="Winged helix' DNA-binding domain"/>
    <property type="match status" value="1"/>
</dbReference>